<dbReference type="GO" id="GO:0016020">
    <property type="term" value="C:membrane"/>
    <property type="evidence" value="ECO:0007669"/>
    <property type="project" value="TreeGrafter"/>
</dbReference>
<dbReference type="AlphaFoldDB" id="A0A1W5ZZE1"/>
<protein>
    <submittedName>
        <fullName evidence="5">Polysaccharide deacetylase</fullName>
    </submittedName>
</protein>
<dbReference type="PANTHER" id="PTHR10587:SF133">
    <property type="entry name" value="CHITIN DEACETYLASE 1-RELATED"/>
    <property type="match status" value="1"/>
</dbReference>
<dbReference type="CDD" id="cd10917">
    <property type="entry name" value="CE4_NodB_like_6s_7s"/>
    <property type="match status" value="1"/>
</dbReference>
<dbReference type="InterPro" id="IPR018392">
    <property type="entry name" value="LysM"/>
</dbReference>
<keyword evidence="2" id="KW-0378">Hydrolase</keyword>
<dbReference type="SMART" id="SM00257">
    <property type="entry name" value="LysM"/>
    <property type="match status" value="3"/>
</dbReference>
<evidence type="ECO:0000259" key="3">
    <source>
        <dbReference type="PROSITE" id="PS51677"/>
    </source>
</evidence>
<dbReference type="STRING" id="402384.HM131_17970"/>
<dbReference type="CDD" id="cd00118">
    <property type="entry name" value="LysM"/>
    <property type="match status" value="3"/>
</dbReference>
<accession>A0A1W5ZZE1</accession>
<evidence type="ECO:0000313" key="5">
    <source>
        <dbReference type="EMBL" id="ARI78611.1"/>
    </source>
</evidence>
<gene>
    <name evidence="5" type="ORF">HM131_17970</name>
</gene>
<dbReference type="SUPFAM" id="SSF54106">
    <property type="entry name" value="LysM domain"/>
    <property type="match status" value="3"/>
</dbReference>
<organism evidence="5 6">
    <name type="scientific">Halobacillus mangrovi</name>
    <dbReference type="NCBI Taxonomy" id="402384"/>
    <lineage>
        <taxon>Bacteria</taxon>
        <taxon>Bacillati</taxon>
        <taxon>Bacillota</taxon>
        <taxon>Bacilli</taxon>
        <taxon>Bacillales</taxon>
        <taxon>Bacillaceae</taxon>
        <taxon>Halobacillus</taxon>
    </lineage>
</organism>
<dbReference type="PROSITE" id="PS51677">
    <property type="entry name" value="NODB"/>
    <property type="match status" value="1"/>
</dbReference>
<sequence>MSAKLLKVVVVIFLLLVSFFTFPTRIDAFSSQFVIKGNTSSKLAALTFDDGSDGTNIGKILQILSSHQVKSTFFLTGKGTSNHSEAIKRIAEAGHELATHSYSHVDFTQLTASEIKTELAQTEAVVKSTTGHSTKPLFRAPYGSVNKAVLNTVGSVGYTKTIHWTIDTLDWKGLSKTDVTNRVMNNIVPGAIILMHTGVGASGTPSALPDIIRGLQSKGYQFVTVSEILNPPTTSRTHRVKSGETLYRIALNYNVTVDELVRTNGLSDASYIRAGQALIIPGKASLSNTYMVKPGDTLYSISLRYETTVDQLALVNELNNPGLIRAGQILIIPSSSKITYTVQAGDTLYSIARKYGATVQTLADANQISNPGRIFPGDKLVIPT</sequence>
<dbReference type="GO" id="GO:0046872">
    <property type="term" value="F:metal ion binding"/>
    <property type="evidence" value="ECO:0007669"/>
    <property type="project" value="UniProtKB-KW"/>
</dbReference>
<feature type="domain" description="NodB homology" evidence="3">
    <location>
        <begin position="42"/>
        <end position="223"/>
    </location>
</feature>
<dbReference type="Gene3D" id="3.20.20.370">
    <property type="entry name" value="Glycoside hydrolase/deacetylase"/>
    <property type="match status" value="1"/>
</dbReference>
<dbReference type="SUPFAM" id="SSF88713">
    <property type="entry name" value="Glycoside hydrolase/deacetylase"/>
    <property type="match status" value="1"/>
</dbReference>
<reference evidence="5 6" key="1">
    <citation type="submission" date="2017-04" db="EMBL/GenBank/DDBJ databases">
        <title>The whole genome sequencing and assembly of Halobacillus mangrovi strain.</title>
        <authorList>
            <person name="Lee S.-J."/>
            <person name="Park M.-K."/>
            <person name="Kim J.-Y."/>
            <person name="Lee Y.-J."/>
            <person name="Yi H."/>
            <person name="Bahn Y.-S."/>
            <person name="Kim J.F."/>
            <person name="Lee D.-W."/>
        </authorList>
    </citation>
    <scope>NUCLEOTIDE SEQUENCE [LARGE SCALE GENOMIC DNA]</scope>
    <source>
        <strain evidence="5 6">KTB 131</strain>
    </source>
</reference>
<feature type="domain" description="LysM" evidence="4">
    <location>
        <begin position="288"/>
        <end position="332"/>
    </location>
</feature>
<keyword evidence="6" id="KW-1185">Reference proteome</keyword>
<dbReference type="EMBL" id="CP020772">
    <property type="protein sequence ID" value="ARI78611.1"/>
    <property type="molecule type" value="Genomic_DNA"/>
</dbReference>
<dbReference type="Pfam" id="PF01476">
    <property type="entry name" value="LysM"/>
    <property type="match status" value="3"/>
</dbReference>
<dbReference type="GO" id="GO:0005975">
    <property type="term" value="P:carbohydrate metabolic process"/>
    <property type="evidence" value="ECO:0007669"/>
    <property type="project" value="InterPro"/>
</dbReference>
<dbReference type="PANTHER" id="PTHR10587">
    <property type="entry name" value="GLYCOSYL TRANSFERASE-RELATED"/>
    <property type="match status" value="1"/>
</dbReference>
<name>A0A1W5ZZE1_9BACI</name>
<dbReference type="InterPro" id="IPR036779">
    <property type="entry name" value="LysM_dom_sf"/>
</dbReference>
<dbReference type="InterPro" id="IPR002509">
    <property type="entry name" value="NODB_dom"/>
</dbReference>
<dbReference type="Gene3D" id="3.10.350.10">
    <property type="entry name" value="LysM domain"/>
    <property type="match status" value="3"/>
</dbReference>
<feature type="domain" description="LysM" evidence="4">
    <location>
        <begin position="338"/>
        <end position="382"/>
    </location>
</feature>
<evidence type="ECO:0000259" key="4">
    <source>
        <dbReference type="PROSITE" id="PS51782"/>
    </source>
</evidence>
<dbReference type="KEGG" id="hmn:HM131_17970"/>
<proteinExistence type="predicted"/>
<keyword evidence="1" id="KW-0479">Metal-binding</keyword>
<feature type="domain" description="LysM" evidence="4">
    <location>
        <begin position="236"/>
        <end position="280"/>
    </location>
</feature>
<dbReference type="PROSITE" id="PS51782">
    <property type="entry name" value="LYSM"/>
    <property type="match status" value="3"/>
</dbReference>
<evidence type="ECO:0000313" key="6">
    <source>
        <dbReference type="Proteomes" id="UP000192527"/>
    </source>
</evidence>
<evidence type="ECO:0000256" key="2">
    <source>
        <dbReference type="ARBA" id="ARBA00022801"/>
    </source>
</evidence>
<dbReference type="GO" id="GO:0016810">
    <property type="term" value="F:hydrolase activity, acting on carbon-nitrogen (but not peptide) bonds"/>
    <property type="evidence" value="ECO:0007669"/>
    <property type="project" value="InterPro"/>
</dbReference>
<evidence type="ECO:0000256" key="1">
    <source>
        <dbReference type="ARBA" id="ARBA00022723"/>
    </source>
</evidence>
<dbReference type="InterPro" id="IPR050248">
    <property type="entry name" value="Polysacc_deacetylase_ArnD"/>
</dbReference>
<dbReference type="InterPro" id="IPR011330">
    <property type="entry name" value="Glyco_hydro/deAcase_b/a-brl"/>
</dbReference>
<dbReference type="RefSeq" id="WP_085031070.1">
    <property type="nucleotide sequence ID" value="NZ_CP020772.1"/>
</dbReference>
<dbReference type="Pfam" id="PF01522">
    <property type="entry name" value="Polysacc_deac_1"/>
    <property type="match status" value="1"/>
</dbReference>
<dbReference type="OrthoDB" id="9812065at2"/>
<dbReference type="Proteomes" id="UP000192527">
    <property type="component" value="Chromosome"/>
</dbReference>